<dbReference type="EMBL" id="LT630450">
    <property type="protein sequence ID" value="SFV73325.1"/>
    <property type="molecule type" value="Genomic_DNA"/>
</dbReference>
<keyword evidence="2" id="KW-1185">Reference proteome</keyword>
<evidence type="ECO:0000313" key="2">
    <source>
        <dbReference type="Proteomes" id="UP000186323"/>
    </source>
</evidence>
<protein>
    <submittedName>
        <fullName evidence="1">Uncharacterized protein</fullName>
    </submittedName>
</protein>
<accession>A0A1K1LF44</accession>
<sequence length="38" mass="4316">MGLLHPDPASHGRTIRPKLHMLFLSNTRASFTKNAENR</sequence>
<proteinExistence type="predicted"/>
<dbReference type="KEGG" id="dpg:DESPIGER_1480"/>
<dbReference type="AlphaFoldDB" id="A0A1K1LF44"/>
<gene>
    <name evidence="1" type="ORF">DESPIGER_1480</name>
</gene>
<name>A0A1K1LF44_9BACT</name>
<reference evidence="2" key="1">
    <citation type="submission" date="2016-10" db="EMBL/GenBank/DDBJ databases">
        <authorList>
            <person name="Wegmann U."/>
        </authorList>
    </citation>
    <scope>NUCLEOTIDE SEQUENCE [LARGE SCALE GENOMIC DNA]</scope>
</reference>
<evidence type="ECO:0000313" key="1">
    <source>
        <dbReference type="EMBL" id="SFV73325.1"/>
    </source>
</evidence>
<organism evidence="1 2">
    <name type="scientific">Desulfovibrio piger</name>
    <dbReference type="NCBI Taxonomy" id="901"/>
    <lineage>
        <taxon>Bacteria</taxon>
        <taxon>Pseudomonadati</taxon>
        <taxon>Thermodesulfobacteriota</taxon>
        <taxon>Desulfovibrionia</taxon>
        <taxon>Desulfovibrionales</taxon>
        <taxon>Desulfovibrionaceae</taxon>
        <taxon>Desulfovibrio</taxon>
    </lineage>
</organism>
<dbReference type="Proteomes" id="UP000186323">
    <property type="component" value="Chromosome I"/>
</dbReference>